<proteinExistence type="predicted"/>
<organism evidence="1 2">
    <name type="scientific">Cercophora newfieldiana</name>
    <dbReference type="NCBI Taxonomy" id="92897"/>
    <lineage>
        <taxon>Eukaryota</taxon>
        <taxon>Fungi</taxon>
        <taxon>Dikarya</taxon>
        <taxon>Ascomycota</taxon>
        <taxon>Pezizomycotina</taxon>
        <taxon>Sordariomycetes</taxon>
        <taxon>Sordariomycetidae</taxon>
        <taxon>Sordariales</taxon>
        <taxon>Lasiosphaeriaceae</taxon>
        <taxon>Cercophora</taxon>
    </lineage>
</organism>
<evidence type="ECO:0000313" key="1">
    <source>
        <dbReference type="EMBL" id="KAK0657377.1"/>
    </source>
</evidence>
<dbReference type="EMBL" id="JAULSV010000001">
    <property type="protein sequence ID" value="KAK0657377.1"/>
    <property type="molecule type" value="Genomic_DNA"/>
</dbReference>
<sequence length="170" mass="19123">MLKLSTIFVFIFFTFLVAPSYIMAAAPLHTSAAILLCGIAPLVYVTYSASPFVTAIQLHIPPFARTSTEMLRRFAANAPPTTQLEIITQSMIGKPRVSSMKLGDLKPANKRFGMVNFERDTTIANKERKWYHFRAIGNFNVQKGNEGKIKHGWVWPEIAKTITKRHDAKP</sequence>
<dbReference type="Proteomes" id="UP001174936">
    <property type="component" value="Unassembled WGS sequence"/>
</dbReference>
<gene>
    <name evidence="1" type="ORF">B0T16DRAFT_59401</name>
</gene>
<evidence type="ECO:0000313" key="2">
    <source>
        <dbReference type="Proteomes" id="UP001174936"/>
    </source>
</evidence>
<name>A0AA39YRM4_9PEZI</name>
<keyword evidence="2" id="KW-1185">Reference proteome</keyword>
<comment type="caution">
    <text evidence="1">The sequence shown here is derived from an EMBL/GenBank/DDBJ whole genome shotgun (WGS) entry which is preliminary data.</text>
</comment>
<dbReference type="AlphaFoldDB" id="A0AA39YRM4"/>
<protein>
    <submittedName>
        <fullName evidence="1">Uncharacterized protein</fullName>
    </submittedName>
</protein>
<reference evidence="1" key="1">
    <citation type="submission" date="2023-06" db="EMBL/GenBank/DDBJ databases">
        <title>Genome-scale phylogeny and comparative genomics of the fungal order Sordariales.</title>
        <authorList>
            <consortium name="Lawrence Berkeley National Laboratory"/>
            <person name="Hensen N."/>
            <person name="Bonometti L."/>
            <person name="Westerberg I."/>
            <person name="Brannstrom I.O."/>
            <person name="Guillou S."/>
            <person name="Cros-Aarteil S."/>
            <person name="Calhoun S."/>
            <person name="Haridas S."/>
            <person name="Kuo A."/>
            <person name="Mondo S."/>
            <person name="Pangilinan J."/>
            <person name="Riley R."/>
            <person name="Labutti K."/>
            <person name="Andreopoulos B."/>
            <person name="Lipzen A."/>
            <person name="Chen C."/>
            <person name="Yanf M."/>
            <person name="Daum C."/>
            <person name="Ng V."/>
            <person name="Clum A."/>
            <person name="Steindorff A."/>
            <person name="Ohm R."/>
            <person name="Martin F."/>
            <person name="Silar P."/>
            <person name="Natvig D."/>
            <person name="Lalanne C."/>
            <person name="Gautier V."/>
            <person name="Ament-Velasquez S.L."/>
            <person name="Kruys A."/>
            <person name="Hutchinson M.I."/>
            <person name="Powell A.J."/>
            <person name="Barry K."/>
            <person name="Miller A.N."/>
            <person name="Grigoriev I.V."/>
            <person name="Debuchy R."/>
            <person name="Gladieux P."/>
            <person name="Thoren M.H."/>
            <person name="Johannesson H."/>
        </authorList>
    </citation>
    <scope>NUCLEOTIDE SEQUENCE</scope>
    <source>
        <strain evidence="1">SMH2532-1</strain>
    </source>
</reference>
<accession>A0AA39YRM4</accession>